<comment type="catalytic activity">
    <reaction evidence="1">
        <text>AMP + ATP = 2 ADP</text>
        <dbReference type="Rhea" id="RHEA:12973"/>
        <dbReference type="ChEBI" id="CHEBI:30616"/>
        <dbReference type="ChEBI" id="CHEBI:456215"/>
        <dbReference type="ChEBI" id="CHEBI:456216"/>
        <dbReference type="EC" id="2.7.4.3"/>
    </reaction>
</comment>
<gene>
    <name evidence="8" type="ORF">WJX84_002290</name>
</gene>
<keyword evidence="5" id="KW-0547">Nucleotide-binding</keyword>
<evidence type="ECO:0000256" key="6">
    <source>
        <dbReference type="ARBA" id="ARBA00022777"/>
    </source>
</evidence>
<dbReference type="EC" id="2.7.4.3" evidence="3"/>
<evidence type="ECO:0000256" key="2">
    <source>
        <dbReference type="ARBA" id="ARBA00007220"/>
    </source>
</evidence>
<dbReference type="Gene3D" id="3.40.50.300">
    <property type="entry name" value="P-loop containing nucleotide triphosphate hydrolases"/>
    <property type="match status" value="1"/>
</dbReference>
<evidence type="ECO:0000313" key="9">
    <source>
        <dbReference type="Proteomes" id="UP001485043"/>
    </source>
</evidence>
<dbReference type="InterPro" id="IPR033690">
    <property type="entry name" value="Adenylat_kinase_CS"/>
</dbReference>
<dbReference type="InterPro" id="IPR027417">
    <property type="entry name" value="P-loop_NTPase"/>
</dbReference>
<dbReference type="CDD" id="cd01428">
    <property type="entry name" value="ADK"/>
    <property type="match status" value="1"/>
</dbReference>
<accession>A0AAW1TFS7</accession>
<dbReference type="InterPro" id="IPR006259">
    <property type="entry name" value="Adenyl_kin_sub"/>
</dbReference>
<dbReference type="PRINTS" id="PR00094">
    <property type="entry name" value="ADENYLTKNASE"/>
</dbReference>
<dbReference type="Proteomes" id="UP001485043">
    <property type="component" value="Unassembled WGS sequence"/>
</dbReference>
<evidence type="ECO:0000256" key="7">
    <source>
        <dbReference type="RuleBase" id="RU003330"/>
    </source>
</evidence>
<protein>
    <recommendedName>
        <fullName evidence="3">adenylate kinase</fullName>
        <ecNumber evidence="3">2.7.4.3</ecNumber>
    </recommendedName>
</protein>
<dbReference type="GO" id="GO:0005524">
    <property type="term" value="F:ATP binding"/>
    <property type="evidence" value="ECO:0007669"/>
    <property type="project" value="InterPro"/>
</dbReference>
<dbReference type="PROSITE" id="PS00113">
    <property type="entry name" value="ADENYLATE_KINASE"/>
    <property type="match status" value="1"/>
</dbReference>
<proteinExistence type="inferred from homology"/>
<keyword evidence="6 7" id="KW-0418">Kinase</keyword>
<comment type="similarity">
    <text evidence="2 7">Belongs to the adenylate kinase family.</text>
</comment>
<comment type="caution">
    <text evidence="8">The sequence shown here is derived from an EMBL/GenBank/DDBJ whole genome shotgun (WGS) entry which is preliminary data.</text>
</comment>
<reference evidence="8 9" key="1">
    <citation type="journal article" date="2024" name="Nat. Commun.">
        <title>Phylogenomics reveals the evolutionary origins of lichenization in chlorophyte algae.</title>
        <authorList>
            <person name="Puginier C."/>
            <person name="Libourel C."/>
            <person name="Otte J."/>
            <person name="Skaloud P."/>
            <person name="Haon M."/>
            <person name="Grisel S."/>
            <person name="Petersen M."/>
            <person name="Berrin J.G."/>
            <person name="Delaux P.M."/>
            <person name="Dal Grande F."/>
            <person name="Keller J."/>
        </authorList>
    </citation>
    <scope>NUCLEOTIDE SEQUENCE [LARGE SCALE GENOMIC DNA]</scope>
    <source>
        <strain evidence="8 9">SAG 2523</strain>
    </source>
</reference>
<name>A0AAW1TFS7_9CHLO</name>
<evidence type="ECO:0000256" key="3">
    <source>
        <dbReference type="ARBA" id="ARBA00012955"/>
    </source>
</evidence>
<keyword evidence="9" id="KW-1185">Reference proteome</keyword>
<organism evidence="8 9">
    <name type="scientific">Apatococcus fuscideae</name>
    <dbReference type="NCBI Taxonomy" id="2026836"/>
    <lineage>
        <taxon>Eukaryota</taxon>
        <taxon>Viridiplantae</taxon>
        <taxon>Chlorophyta</taxon>
        <taxon>core chlorophytes</taxon>
        <taxon>Trebouxiophyceae</taxon>
        <taxon>Chlorellales</taxon>
        <taxon>Chlorellaceae</taxon>
        <taxon>Apatococcus</taxon>
    </lineage>
</organism>
<keyword evidence="4 7" id="KW-0808">Transferase</keyword>
<dbReference type="InterPro" id="IPR000850">
    <property type="entry name" value="Adenylat/UMP-CMP_kin"/>
</dbReference>
<dbReference type="PANTHER" id="PTHR23359">
    <property type="entry name" value="NUCLEOTIDE KINASE"/>
    <property type="match status" value="1"/>
</dbReference>
<dbReference type="AlphaFoldDB" id="A0AAW1TFS7"/>
<dbReference type="NCBIfam" id="TIGR01351">
    <property type="entry name" value="adk"/>
    <property type="match status" value="1"/>
</dbReference>
<dbReference type="SUPFAM" id="SSF52540">
    <property type="entry name" value="P-loop containing nucleoside triphosphate hydrolases"/>
    <property type="match status" value="1"/>
</dbReference>
<sequence length="220" mass="24169">MISGPPAAGKGTQCEKIVKKFGLIHISAGDLLRAEVNAGTESGKLAAEYMNKGQLVPNQVVVDMVKHRLAQPDVQEQGWLLDGYPRSADQAAAILEEGIHPDVFLLIQVPDDSLIERVVGRRMDPQTGQIYHLTFKPPPRDTLDRLIQRSDDTEEKARARLEVHAGNVASVLDYYQDCLVEIDGSQDIKAVGSAIEDVLDTFQQSNSLEEFQHELAANTA</sequence>
<dbReference type="GO" id="GO:0004017">
    <property type="term" value="F:AMP kinase activity"/>
    <property type="evidence" value="ECO:0007669"/>
    <property type="project" value="UniProtKB-EC"/>
</dbReference>
<dbReference type="HAMAP" id="MF_00235">
    <property type="entry name" value="Adenylate_kinase_Adk"/>
    <property type="match status" value="1"/>
</dbReference>
<evidence type="ECO:0000256" key="1">
    <source>
        <dbReference type="ARBA" id="ARBA00000582"/>
    </source>
</evidence>
<evidence type="ECO:0000256" key="4">
    <source>
        <dbReference type="ARBA" id="ARBA00022679"/>
    </source>
</evidence>
<dbReference type="Pfam" id="PF00406">
    <property type="entry name" value="ADK"/>
    <property type="match status" value="1"/>
</dbReference>
<evidence type="ECO:0000256" key="5">
    <source>
        <dbReference type="ARBA" id="ARBA00022741"/>
    </source>
</evidence>
<dbReference type="EMBL" id="JALJOV010000062">
    <property type="protein sequence ID" value="KAK9867817.1"/>
    <property type="molecule type" value="Genomic_DNA"/>
</dbReference>
<evidence type="ECO:0000313" key="8">
    <source>
        <dbReference type="EMBL" id="KAK9867817.1"/>
    </source>
</evidence>